<organism evidence="1 2">
    <name type="scientific">Colletotrichum gloeosporioides (strain Cg-14)</name>
    <name type="common">Anthracnose fungus</name>
    <name type="synonym">Glomerella cingulata</name>
    <dbReference type="NCBI Taxonomy" id="1237896"/>
    <lineage>
        <taxon>Eukaryota</taxon>
        <taxon>Fungi</taxon>
        <taxon>Dikarya</taxon>
        <taxon>Ascomycota</taxon>
        <taxon>Pezizomycotina</taxon>
        <taxon>Sordariomycetes</taxon>
        <taxon>Hypocreomycetidae</taxon>
        <taxon>Glomerellales</taxon>
        <taxon>Glomerellaceae</taxon>
        <taxon>Colletotrichum</taxon>
        <taxon>Colletotrichum gloeosporioides species complex</taxon>
    </lineage>
</organism>
<comment type="caution">
    <text evidence="1">The sequence shown here is derived from an EMBL/GenBank/DDBJ whole genome shotgun (WGS) entry which is preliminary data.</text>
</comment>
<accession>T0JSW0</accession>
<evidence type="ECO:0000313" key="1">
    <source>
        <dbReference type="EMBL" id="EQB43538.1"/>
    </source>
</evidence>
<dbReference type="HOGENOM" id="CLU_3417249_0_0_1"/>
<name>T0JSW0_COLGC</name>
<dbReference type="AlphaFoldDB" id="T0JSW0"/>
<protein>
    <submittedName>
        <fullName evidence="1">Uncharacterized protein</fullName>
    </submittedName>
</protein>
<dbReference type="Proteomes" id="UP000015530">
    <property type="component" value="Unassembled WGS sequence"/>
</dbReference>
<gene>
    <name evidence="1" type="ORF">CGLO_17795</name>
</gene>
<reference evidence="2" key="1">
    <citation type="journal article" date="2013" name="Mol. Plant Microbe Interact.">
        <title>Global aspects of pacC regulation of pathogenicity genes in Colletotrichum gloeosporioides as revealed by transcriptome analysis.</title>
        <authorList>
            <person name="Alkan N."/>
            <person name="Meng X."/>
            <person name="Friedlander G."/>
            <person name="Reuveni E."/>
            <person name="Sukno S."/>
            <person name="Sherman A."/>
            <person name="Thon M."/>
            <person name="Fluhr R."/>
            <person name="Prusky D."/>
        </authorList>
    </citation>
    <scope>NUCLEOTIDE SEQUENCE [LARGE SCALE GENOMIC DNA]</scope>
    <source>
        <strain evidence="2">Cg-14</strain>
    </source>
</reference>
<dbReference type="EMBL" id="AMYD01004247">
    <property type="protein sequence ID" value="EQB43538.1"/>
    <property type="molecule type" value="Genomic_DNA"/>
</dbReference>
<proteinExistence type="predicted"/>
<sequence>MNAAQANGTCGKALSFEISMFDYFRK</sequence>
<evidence type="ECO:0000313" key="2">
    <source>
        <dbReference type="Proteomes" id="UP000015530"/>
    </source>
</evidence>